<dbReference type="PANTHER" id="PTHR24058">
    <property type="entry name" value="DUAL SPECIFICITY PROTEIN KINASE"/>
    <property type="match status" value="1"/>
</dbReference>
<dbReference type="PROSITE" id="PS00108">
    <property type="entry name" value="PROTEIN_KINASE_ST"/>
    <property type="match status" value="1"/>
</dbReference>
<dbReference type="KEGG" id="char:105909684"/>
<dbReference type="GO" id="GO:0005737">
    <property type="term" value="C:cytoplasm"/>
    <property type="evidence" value="ECO:0007669"/>
    <property type="project" value="TreeGrafter"/>
</dbReference>
<dbReference type="GO" id="GO:0003677">
    <property type="term" value="F:DNA binding"/>
    <property type="evidence" value="ECO:0007669"/>
    <property type="project" value="UniProtKB-KW"/>
</dbReference>
<protein>
    <submittedName>
        <fullName evidence="10">Homeodomain-interacting protein kinase 4</fullName>
    </submittedName>
</protein>
<organism evidence="9 10">
    <name type="scientific">Clupea harengus</name>
    <name type="common">Atlantic herring</name>
    <dbReference type="NCBI Taxonomy" id="7950"/>
    <lineage>
        <taxon>Eukaryota</taxon>
        <taxon>Metazoa</taxon>
        <taxon>Chordata</taxon>
        <taxon>Craniata</taxon>
        <taxon>Vertebrata</taxon>
        <taxon>Euteleostomi</taxon>
        <taxon>Actinopterygii</taxon>
        <taxon>Neopterygii</taxon>
        <taxon>Teleostei</taxon>
        <taxon>Clupei</taxon>
        <taxon>Clupeiformes</taxon>
        <taxon>Clupeoidei</taxon>
        <taxon>Clupeidae</taxon>
        <taxon>Clupea</taxon>
    </lineage>
</organism>
<accession>A0A6P8FKG9</accession>
<dbReference type="InterPro" id="IPR050494">
    <property type="entry name" value="Ser_Thr_dual-spec_kinase"/>
</dbReference>
<keyword evidence="9" id="KW-1185">Reference proteome</keyword>
<evidence type="ECO:0000256" key="5">
    <source>
        <dbReference type="ARBA" id="ARBA00022840"/>
    </source>
</evidence>
<evidence type="ECO:0000256" key="2">
    <source>
        <dbReference type="ARBA" id="ARBA00022679"/>
    </source>
</evidence>
<sequence>MSDIYSETEVYHVLDIVGRGTFGKVAKCWRGSDGELVAVKIMNTDVHKSRVIKNELKLIAVLSTVNLERSHIVKFFEAFPGDGSHYLVFELLEKNLYQLQKENGFKPLATRNIRTITYQVLRALAKLKELAIIHADLKPENVMIVDQFRHPFRVKVIDFGSASLFNEVRFVREPYIQSRFYRSPEILLGLPFCEKVDMWSLGCIIAELFLGWPLYPGESEYDQVRYICETQGIPRTHLLNSACKVHQFFNLMNNSRGAPKWQLKSPGSLAKGGVAQSKQTEGSTERRKYIFSSLDELETVDIPQTDEGFRNEEIAADIVDRHCMVELLKRTLTLDSHQRINPSSALRHHFVTMHHLRAAQEYKHYYEMSRRSHRLQTEIQPQPHPRSAYQPQRTAGKQEHQFHSGSCQAAFAGKFVANNCVATSAVHSQHNLVYNQVRKTTQQLDDLCIVDEQDIGISDTVSSEESGQAYQTPDGEVTDQDKCPAPNKSTDEEEGAAGYSFLTGTPRERSLGESILSYISNFCGNQPTVKPPQTDDATPGPCRPQDTDCQEGSLNQLLVLSSQDPMCEQDAIPPQDFLAEAQDFLLEDMVTQDILTQVLTQSIAEGQDGDEQMPQDMVNDQGVNSGAAYPTFRPQAVQAGGEYVLQYVPYEAEAQPYQWPVPSWMSDAQKPPFRTYGPSACNGQSSHDYLHY</sequence>
<gene>
    <name evidence="10" type="primary">LOC105909684</name>
</gene>
<evidence type="ECO:0000256" key="3">
    <source>
        <dbReference type="ARBA" id="ARBA00022741"/>
    </source>
</evidence>
<proteinExistence type="predicted"/>
<feature type="binding site" evidence="6">
    <location>
        <position position="40"/>
    </location>
    <ligand>
        <name>ATP</name>
        <dbReference type="ChEBI" id="CHEBI:30616"/>
    </ligand>
</feature>
<keyword evidence="4 10" id="KW-0418">Kinase</keyword>
<dbReference type="GeneID" id="105909684"/>
<dbReference type="SUPFAM" id="SSF56112">
    <property type="entry name" value="Protein kinase-like (PK-like)"/>
    <property type="match status" value="1"/>
</dbReference>
<evidence type="ECO:0000259" key="8">
    <source>
        <dbReference type="PROSITE" id="PS50011"/>
    </source>
</evidence>
<dbReference type="OrthoDB" id="437530at2759"/>
<keyword evidence="10" id="KW-0238">DNA-binding</keyword>
<dbReference type="InterPro" id="IPR008271">
    <property type="entry name" value="Ser/Thr_kinase_AS"/>
</dbReference>
<evidence type="ECO:0000256" key="4">
    <source>
        <dbReference type="ARBA" id="ARBA00022777"/>
    </source>
</evidence>
<reference evidence="10" key="1">
    <citation type="submission" date="2025-08" db="UniProtKB">
        <authorList>
            <consortium name="RefSeq"/>
        </authorList>
    </citation>
    <scope>IDENTIFICATION</scope>
</reference>
<keyword evidence="1" id="KW-0723">Serine/threonine-protein kinase</keyword>
<dbReference type="GO" id="GO:0004713">
    <property type="term" value="F:protein tyrosine kinase activity"/>
    <property type="evidence" value="ECO:0007669"/>
    <property type="project" value="TreeGrafter"/>
</dbReference>
<dbReference type="PROSITE" id="PS50011">
    <property type="entry name" value="PROTEIN_KINASE_DOM"/>
    <property type="match status" value="1"/>
</dbReference>
<dbReference type="AlphaFoldDB" id="A0A6P8FKG9"/>
<dbReference type="Pfam" id="PF00069">
    <property type="entry name" value="Pkinase"/>
    <property type="match status" value="1"/>
</dbReference>
<feature type="region of interest" description="Disordered" evidence="7">
    <location>
        <begin position="459"/>
        <end position="505"/>
    </location>
</feature>
<dbReference type="GO" id="GO:0005524">
    <property type="term" value="F:ATP binding"/>
    <property type="evidence" value="ECO:0007669"/>
    <property type="project" value="UniProtKB-UniRule"/>
</dbReference>
<evidence type="ECO:0000313" key="10">
    <source>
        <dbReference type="RefSeq" id="XP_031428763.1"/>
    </source>
</evidence>
<evidence type="ECO:0000256" key="1">
    <source>
        <dbReference type="ARBA" id="ARBA00022527"/>
    </source>
</evidence>
<dbReference type="SMART" id="SM00220">
    <property type="entry name" value="S_TKc"/>
    <property type="match status" value="1"/>
</dbReference>
<keyword evidence="2" id="KW-0808">Transferase</keyword>
<dbReference type="RefSeq" id="XP_031428763.1">
    <property type="nucleotide sequence ID" value="XM_031572903.2"/>
</dbReference>
<evidence type="ECO:0000256" key="7">
    <source>
        <dbReference type="SAM" id="MobiDB-lite"/>
    </source>
</evidence>
<dbReference type="InterPro" id="IPR000719">
    <property type="entry name" value="Prot_kinase_dom"/>
</dbReference>
<feature type="domain" description="Protein kinase" evidence="8">
    <location>
        <begin position="11"/>
        <end position="351"/>
    </location>
</feature>
<dbReference type="GO" id="GO:0004674">
    <property type="term" value="F:protein serine/threonine kinase activity"/>
    <property type="evidence" value="ECO:0007669"/>
    <property type="project" value="UniProtKB-KW"/>
</dbReference>
<keyword evidence="5 6" id="KW-0067">ATP-binding</keyword>
<dbReference type="Proteomes" id="UP000515152">
    <property type="component" value="Chromosome 9"/>
</dbReference>
<keyword evidence="3 6" id="KW-0547">Nucleotide-binding</keyword>
<evidence type="ECO:0000256" key="6">
    <source>
        <dbReference type="PROSITE-ProRule" id="PRU10141"/>
    </source>
</evidence>
<feature type="compositionally biased region" description="Polar residues" evidence="7">
    <location>
        <begin position="459"/>
        <end position="471"/>
    </location>
</feature>
<dbReference type="Gene3D" id="3.30.200.20">
    <property type="entry name" value="Phosphorylase Kinase, domain 1"/>
    <property type="match status" value="1"/>
</dbReference>
<dbReference type="GO" id="GO:0005634">
    <property type="term" value="C:nucleus"/>
    <property type="evidence" value="ECO:0007669"/>
    <property type="project" value="TreeGrafter"/>
</dbReference>
<dbReference type="PROSITE" id="PS00107">
    <property type="entry name" value="PROTEIN_KINASE_ATP"/>
    <property type="match status" value="1"/>
</dbReference>
<dbReference type="InterPro" id="IPR017441">
    <property type="entry name" value="Protein_kinase_ATP_BS"/>
</dbReference>
<name>A0A6P8FKG9_CLUHA</name>
<dbReference type="InterPro" id="IPR011009">
    <property type="entry name" value="Kinase-like_dom_sf"/>
</dbReference>
<keyword evidence="10" id="KW-0371">Homeobox</keyword>
<dbReference type="Gene3D" id="1.10.510.10">
    <property type="entry name" value="Transferase(Phosphotransferase) domain 1"/>
    <property type="match status" value="1"/>
</dbReference>
<evidence type="ECO:0000313" key="9">
    <source>
        <dbReference type="Proteomes" id="UP000515152"/>
    </source>
</evidence>
<dbReference type="PANTHER" id="PTHR24058:SF46">
    <property type="entry name" value="HOMEODOMAIN-INTERACTING PROTEIN KINASE 4"/>
    <property type="match status" value="1"/>
</dbReference>
<feature type="region of interest" description="Disordered" evidence="7">
    <location>
        <begin position="377"/>
        <end position="400"/>
    </location>
</feature>